<dbReference type="Pfam" id="PF00069">
    <property type="entry name" value="Pkinase"/>
    <property type="match status" value="1"/>
</dbReference>
<dbReference type="EMBL" id="JAACJK010000163">
    <property type="protein sequence ID" value="KAF5326508.1"/>
    <property type="molecule type" value="Genomic_DNA"/>
</dbReference>
<keyword evidence="11" id="KW-1185">Reference proteome</keyword>
<evidence type="ECO:0000256" key="8">
    <source>
        <dbReference type="SAM" id="MobiDB-lite"/>
    </source>
</evidence>
<dbReference type="InterPro" id="IPR000719">
    <property type="entry name" value="Prot_kinase_dom"/>
</dbReference>
<comment type="caution">
    <text evidence="10">The sequence shown here is derived from an EMBL/GenBank/DDBJ whole genome shotgun (WGS) entry which is preliminary data.</text>
</comment>
<proteinExistence type="inferred from homology"/>
<dbReference type="GO" id="GO:0004712">
    <property type="term" value="F:protein serine/threonine/tyrosine kinase activity"/>
    <property type="evidence" value="ECO:0007669"/>
    <property type="project" value="UniProtKB-ARBA"/>
</dbReference>
<evidence type="ECO:0000256" key="7">
    <source>
        <dbReference type="PROSITE-ProRule" id="PRU10141"/>
    </source>
</evidence>
<evidence type="ECO:0000256" key="1">
    <source>
        <dbReference type="ARBA" id="ARBA00022527"/>
    </source>
</evidence>
<keyword evidence="3 7" id="KW-0547">Nucleotide-binding</keyword>
<protein>
    <recommendedName>
        <fullName evidence="9">Protein kinase domain-containing protein</fullName>
    </recommendedName>
</protein>
<dbReference type="PROSITE" id="PS00108">
    <property type="entry name" value="PROTEIN_KINASE_ST"/>
    <property type="match status" value="1"/>
</dbReference>
<dbReference type="AlphaFoldDB" id="A0A8H5BNM5"/>
<evidence type="ECO:0000256" key="3">
    <source>
        <dbReference type="ARBA" id="ARBA00022741"/>
    </source>
</evidence>
<dbReference type="Proteomes" id="UP000541558">
    <property type="component" value="Unassembled WGS sequence"/>
</dbReference>
<feature type="compositionally biased region" description="Pro residues" evidence="8">
    <location>
        <begin position="106"/>
        <end position="129"/>
    </location>
</feature>
<keyword evidence="2" id="KW-0808">Transferase</keyword>
<feature type="region of interest" description="Disordered" evidence="8">
    <location>
        <begin position="100"/>
        <end position="162"/>
    </location>
</feature>
<accession>A0A8H5BNM5</accession>
<gene>
    <name evidence="10" type="ORF">D9611_000519</name>
</gene>
<dbReference type="InterPro" id="IPR011009">
    <property type="entry name" value="Kinase-like_dom_sf"/>
</dbReference>
<evidence type="ECO:0000313" key="11">
    <source>
        <dbReference type="Proteomes" id="UP000541558"/>
    </source>
</evidence>
<dbReference type="Gene3D" id="3.30.200.20">
    <property type="entry name" value="Phosphorylase Kinase, domain 1"/>
    <property type="match status" value="1"/>
</dbReference>
<dbReference type="PROSITE" id="PS00107">
    <property type="entry name" value="PROTEIN_KINASE_ATP"/>
    <property type="match status" value="1"/>
</dbReference>
<evidence type="ECO:0000256" key="5">
    <source>
        <dbReference type="ARBA" id="ARBA00022840"/>
    </source>
</evidence>
<dbReference type="InterPro" id="IPR050915">
    <property type="entry name" value="MAP_kinase_kinase"/>
</dbReference>
<dbReference type="GO" id="GO:0004674">
    <property type="term" value="F:protein serine/threonine kinase activity"/>
    <property type="evidence" value="ECO:0007669"/>
    <property type="project" value="UniProtKB-KW"/>
</dbReference>
<dbReference type="SUPFAM" id="SSF56112">
    <property type="entry name" value="Protein kinase-like (PK-like)"/>
    <property type="match status" value="1"/>
</dbReference>
<feature type="domain" description="Protein kinase" evidence="9">
    <location>
        <begin position="193"/>
        <end position="498"/>
    </location>
</feature>
<dbReference type="OrthoDB" id="10252354at2759"/>
<sequence length="515" mass="56626">MKKYQTLALISSHSRFLSSCPRRLRWIYHQRGNGNPHRFNVFHCLFTVTTFSPAVQYKKHKKDLPPNPLSVGFPPSSVMSVPLYQQSSTPLRTKRNFKGLQLGSEEPPPSPPPPAAAPIAKPAPRPLPIPGAQGKKRPPPLGESANPAPFMPPLDLPEESPATGRHSAMQATLSEKLAQLKLQIKLDLKNSDLKKLGDLGQGNGGSVEKVEHVPTGTIMAKKIVLIDAKPSVRKQILRELDIMHECNSEYIISCYGSFLADPNICMCIEFMDKGSFDGIYKNVGPLPAEVVGTVALSVLEGLTYLYDVHRIIHRDIKPSNILFNSAGQIKLCDFGVSGELINSVANTFVGTSVYMSPERIQGADYSVKSDVWSLGISLIELALGAFPFSDPPDDDDCSDLEDYPGHLQKTPTHRDSFILSTKAAKRASKRKSKITLGPDGGLTTMSIIELMHQIVQEPSPCLPEGKFSKSAEDLVNACLLKNPEERQTPKDLLTSPWIKEIRESEFDIRAFASMV</sequence>
<evidence type="ECO:0000256" key="2">
    <source>
        <dbReference type="ARBA" id="ARBA00022679"/>
    </source>
</evidence>
<dbReference type="InterPro" id="IPR017441">
    <property type="entry name" value="Protein_kinase_ATP_BS"/>
</dbReference>
<keyword evidence="4" id="KW-0418">Kinase</keyword>
<evidence type="ECO:0000256" key="6">
    <source>
        <dbReference type="ARBA" id="ARBA00038035"/>
    </source>
</evidence>
<dbReference type="PANTHER" id="PTHR47448:SF1">
    <property type="entry name" value="SERINE_THREONINE-PROTEIN KINASE STE7 HOMOLOG"/>
    <property type="match status" value="1"/>
</dbReference>
<dbReference type="Gene3D" id="1.10.510.10">
    <property type="entry name" value="Transferase(Phosphotransferase) domain 1"/>
    <property type="match status" value="1"/>
</dbReference>
<evidence type="ECO:0000313" key="10">
    <source>
        <dbReference type="EMBL" id="KAF5326508.1"/>
    </source>
</evidence>
<name>A0A8H5BNM5_9AGAR</name>
<dbReference type="FunFam" id="3.30.200.20:FF:000040">
    <property type="entry name" value="Dual specificity mitogen-activated protein kinase kinase"/>
    <property type="match status" value="1"/>
</dbReference>
<dbReference type="InterPro" id="IPR008271">
    <property type="entry name" value="Ser/Thr_kinase_AS"/>
</dbReference>
<dbReference type="PANTHER" id="PTHR47448">
    <property type="entry name" value="DUAL SPECIFICITY MITOGEN-ACTIVATED PROTEIN KINASE KINASE DSOR1-LIKE PROTEIN"/>
    <property type="match status" value="1"/>
</dbReference>
<comment type="similarity">
    <text evidence="6">Belongs to the protein kinase superfamily. STE Ser/Thr protein kinase family. MAP kinase kinase subfamily.</text>
</comment>
<feature type="binding site" evidence="7">
    <location>
        <position position="222"/>
    </location>
    <ligand>
        <name>ATP</name>
        <dbReference type="ChEBI" id="CHEBI:30616"/>
    </ligand>
</feature>
<dbReference type="GO" id="GO:0000165">
    <property type="term" value="P:MAPK cascade"/>
    <property type="evidence" value="ECO:0007669"/>
    <property type="project" value="UniProtKB-ARBA"/>
</dbReference>
<keyword evidence="5 7" id="KW-0067">ATP-binding</keyword>
<reference evidence="10 11" key="1">
    <citation type="journal article" date="2020" name="ISME J.">
        <title>Uncovering the hidden diversity of litter-decomposition mechanisms in mushroom-forming fungi.</title>
        <authorList>
            <person name="Floudas D."/>
            <person name="Bentzer J."/>
            <person name="Ahren D."/>
            <person name="Johansson T."/>
            <person name="Persson P."/>
            <person name="Tunlid A."/>
        </authorList>
    </citation>
    <scope>NUCLEOTIDE SEQUENCE [LARGE SCALE GENOMIC DNA]</scope>
    <source>
        <strain evidence="10 11">CBS 175.51</strain>
    </source>
</reference>
<dbReference type="SMART" id="SM00220">
    <property type="entry name" value="S_TKc"/>
    <property type="match status" value="1"/>
</dbReference>
<keyword evidence="1" id="KW-0723">Serine/threonine-protein kinase</keyword>
<dbReference type="GO" id="GO:0005524">
    <property type="term" value="F:ATP binding"/>
    <property type="evidence" value="ECO:0007669"/>
    <property type="project" value="UniProtKB-UniRule"/>
</dbReference>
<evidence type="ECO:0000259" key="9">
    <source>
        <dbReference type="PROSITE" id="PS50011"/>
    </source>
</evidence>
<evidence type="ECO:0000256" key="4">
    <source>
        <dbReference type="ARBA" id="ARBA00022777"/>
    </source>
</evidence>
<organism evidence="10 11">
    <name type="scientific">Ephemerocybe angulata</name>
    <dbReference type="NCBI Taxonomy" id="980116"/>
    <lineage>
        <taxon>Eukaryota</taxon>
        <taxon>Fungi</taxon>
        <taxon>Dikarya</taxon>
        <taxon>Basidiomycota</taxon>
        <taxon>Agaricomycotina</taxon>
        <taxon>Agaricomycetes</taxon>
        <taxon>Agaricomycetidae</taxon>
        <taxon>Agaricales</taxon>
        <taxon>Agaricineae</taxon>
        <taxon>Psathyrellaceae</taxon>
        <taxon>Ephemerocybe</taxon>
    </lineage>
</organism>
<dbReference type="PROSITE" id="PS50011">
    <property type="entry name" value="PROTEIN_KINASE_DOM"/>
    <property type="match status" value="1"/>
</dbReference>